<evidence type="ECO:0000259" key="5">
    <source>
        <dbReference type="Pfam" id="PF07859"/>
    </source>
</evidence>
<feature type="domain" description="Alpha/beta hydrolase fold-3" evidence="5">
    <location>
        <begin position="121"/>
        <end position="341"/>
    </location>
</feature>
<organism evidence="6 7">
    <name type="scientific">Bacillus mesophilus</name>
    <dbReference type="NCBI Taxonomy" id="1808955"/>
    <lineage>
        <taxon>Bacteria</taxon>
        <taxon>Bacillati</taxon>
        <taxon>Bacillota</taxon>
        <taxon>Bacilli</taxon>
        <taxon>Bacillales</taxon>
        <taxon>Bacillaceae</taxon>
        <taxon>Bacillus</taxon>
    </lineage>
</organism>
<keyword evidence="7" id="KW-1185">Reference proteome</keyword>
<dbReference type="Proteomes" id="UP000481043">
    <property type="component" value="Unassembled WGS sequence"/>
</dbReference>
<keyword evidence="2 6" id="KW-0378">Hydrolase</keyword>
<dbReference type="AlphaFoldDB" id="A0A6M0QAZ9"/>
<dbReference type="InterPro" id="IPR029058">
    <property type="entry name" value="AB_hydrolase_fold"/>
</dbReference>
<dbReference type="Pfam" id="PF07859">
    <property type="entry name" value="Abhydrolase_3"/>
    <property type="match status" value="1"/>
</dbReference>
<dbReference type="InterPro" id="IPR050300">
    <property type="entry name" value="GDXG_lipolytic_enzyme"/>
</dbReference>
<evidence type="ECO:0000313" key="7">
    <source>
        <dbReference type="Proteomes" id="UP000481043"/>
    </source>
</evidence>
<feature type="compositionally biased region" description="Basic and acidic residues" evidence="4">
    <location>
        <begin position="43"/>
        <end position="67"/>
    </location>
</feature>
<evidence type="ECO:0000256" key="1">
    <source>
        <dbReference type="ARBA" id="ARBA00010515"/>
    </source>
</evidence>
<comment type="caution">
    <text evidence="6">The sequence shown here is derived from an EMBL/GenBank/DDBJ whole genome shotgun (WGS) entry which is preliminary data.</text>
</comment>
<name>A0A6M0QAZ9_9BACI</name>
<dbReference type="InterPro" id="IPR033140">
    <property type="entry name" value="Lipase_GDXG_put_SER_AS"/>
</dbReference>
<dbReference type="PROSITE" id="PS01174">
    <property type="entry name" value="LIPASE_GDXG_SER"/>
    <property type="match status" value="1"/>
</dbReference>
<evidence type="ECO:0000256" key="3">
    <source>
        <dbReference type="PROSITE-ProRule" id="PRU10038"/>
    </source>
</evidence>
<dbReference type="EMBL" id="JAAIWM010000007">
    <property type="protein sequence ID" value="NEY73427.1"/>
    <property type="molecule type" value="Genomic_DNA"/>
</dbReference>
<protein>
    <submittedName>
        <fullName evidence="6">Alpha/beta hydrolase</fullName>
    </submittedName>
</protein>
<dbReference type="PANTHER" id="PTHR48081:SF8">
    <property type="entry name" value="ALPHA_BETA HYDROLASE FOLD-3 DOMAIN-CONTAINING PROTEIN-RELATED"/>
    <property type="match status" value="1"/>
</dbReference>
<dbReference type="Gene3D" id="3.40.50.1820">
    <property type="entry name" value="alpha/beta hydrolase"/>
    <property type="match status" value="1"/>
</dbReference>
<feature type="region of interest" description="Disordered" evidence="4">
    <location>
        <begin position="43"/>
        <end position="69"/>
    </location>
</feature>
<evidence type="ECO:0000256" key="2">
    <source>
        <dbReference type="ARBA" id="ARBA00022801"/>
    </source>
</evidence>
<dbReference type="RefSeq" id="WP_163180961.1">
    <property type="nucleotide sequence ID" value="NZ_JAAIWM010000007.1"/>
</dbReference>
<proteinExistence type="inferred from homology"/>
<evidence type="ECO:0000256" key="4">
    <source>
        <dbReference type="SAM" id="MobiDB-lite"/>
    </source>
</evidence>
<dbReference type="GO" id="GO:0016787">
    <property type="term" value="F:hydrolase activity"/>
    <property type="evidence" value="ECO:0007669"/>
    <property type="project" value="UniProtKB-KW"/>
</dbReference>
<sequence>MSVQNTEYENLVRLLEESSETKVDSGVEILIKRIPDLDSEGDFDPRVLENVKKQRTTEQGSTEKSENNDLDIEAVRAKMGWANKDVTKHEIRTEALIITGRNGDIPIRIYSPVSDSPLPAVVYFHGGGFIGGTLETVENPCKALAEKANAVVVSVDYRLAPENPFPAGLYDCFDAITWVYNHPKELGIDREQIAVAGDSAGGNLATVCCLLDHEQQTNMIKYQALIYPVVNIGDRETEDYKWDIEEYKILHNHELIRSSVYALAGAGPLFNELYLQGVIENSHPHVSPLLAEDLSGLPDTLIITAEYDFLRLEGEAYARKLARSGVKVKLIQYNGMDHAFIDKIGEYPQAEDCMNEIAKGIRSVFNS</sequence>
<evidence type="ECO:0000313" key="6">
    <source>
        <dbReference type="EMBL" id="NEY73427.1"/>
    </source>
</evidence>
<gene>
    <name evidence="6" type="ORF">G4D63_16960</name>
</gene>
<dbReference type="SUPFAM" id="SSF53474">
    <property type="entry name" value="alpha/beta-Hydrolases"/>
    <property type="match status" value="1"/>
</dbReference>
<dbReference type="InterPro" id="IPR013094">
    <property type="entry name" value="AB_hydrolase_3"/>
</dbReference>
<accession>A0A6M0QAZ9</accession>
<feature type="active site" evidence="3">
    <location>
        <position position="199"/>
    </location>
</feature>
<comment type="similarity">
    <text evidence="1">Belongs to the 'GDXG' lipolytic enzyme family.</text>
</comment>
<reference evidence="6 7" key="1">
    <citation type="submission" date="2020-02" db="EMBL/GenBank/DDBJ databases">
        <title>Bacillus aquiflavi sp. nov., isolated from yellow water of strong flavor Chinese baijiu in Yibin region of China.</title>
        <authorList>
            <person name="Xie J."/>
        </authorList>
    </citation>
    <scope>NUCLEOTIDE SEQUENCE [LARGE SCALE GENOMIC DNA]</scope>
    <source>
        <strain evidence="6 7">SA4</strain>
    </source>
</reference>
<dbReference type="PANTHER" id="PTHR48081">
    <property type="entry name" value="AB HYDROLASE SUPERFAMILY PROTEIN C4A8.06C"/>
    <property type="match status" value="1"/>
</dbReference>